<reference evidence="1 2" key="1">
    <citation type="journal article" date="2016" name="Nat. Commun.">
        <title>Thousands of microbial genomes shed light on interconnected biogeochemical processes in an aquifer system.</title>
        <authorList>
            <person name="Anantharaman K."/>
            <person name="Brown C.T."/>
            <person name="Hug L.A."/>
            <person name="Sharon I."/>
            <person name="Castelle C.J."/>
            <person name="Probst A.J."/>
            <person name="Thomas B.C."/>
            <person name="Singh A."/>
            <person name="Wilkins M.J."/>
            <person name="Karaoz U."/>
            <person name="Brodie E.L."/>
            <person name="Williams K.H."/>
            <person name="Hubbard S.S."/>
            <person name="Banfield J.F."/>
        </authorList>
    </citation>
    <scope>NUCLEOTIDE SEQUENCE [LARGE SCALE GENOMIC DNA]</scope>
</reference>
<comment type="caution">
    <text evidence="1">The sequence shown here is derived from an EMBL/GenBank/DDBJ whole genome shotgun (WGS) entry which is preliminary data.</text>
</comment>
<dbReference type="InterPro" id="IPR035093">
    <property type="entry name" value="RelE/ParE_toxin_dom_sf"/>
</dbReference>
<dbReference type="SUPFAM" id="SSF143011">
    <property type="entry name" value="RelE-like"/>
    <property type="match status" value="1"/>
</dbReference>
<gene>
    <name evidence="1" type="ORF">A3A96_02815</name>
</gene>
<sequence>MVIDYSLKFLKQFKKLPKDVKMKALAIETIFRNNPFDLRLKTHKLHGAMKDYWAFSISYYYRIGFTFVDSGHVRFHAVGTHDIYK</sequence>
<dbReference type="Proteomes" id="UP000177707">
    <property type="component" value="Unassembled WGS sequence"/>
</dbReference>
<dbReference type="Gene3D" id="3.30.2310.20">
    <property type="entry name" value="RelE-like"/>
    <property type="match status" value="1"/>
</dbReference>
<evidence type="ECO:0000313" key="2">
    <source>
        <dbReference type="Proteomes" id="UP000177707"/>
    </source>
</evidence>
<name>A0A1G2TWN9_9BACT</name>
<dbReference type="EMBL" id="MHWB01000011">
    <property type="protein sequence ID" value="OHB01579.1"/>
    <property type="molecule type" value="Genomic_DNA"/>
</dbReference>
<dbReference type="AlphaFoldDB" id="A0A1G2TWN9"/>
<evidence type="ECO:0008006" key="3">
    <source>
        <dbReference type="Google" id="ProtNLM"/>
    </source>
</evidence>
<proteinExistence type="predicted"/>
<protein>
    <recommendedName>
        <fullName evidence="3">Plasmid stabilization protein</fullName>
    </recommendedName>
</protein>
<accession>A0A1G2TWN9</accession>
<organism evidence="1 2">
    <name type="scientific">Candidatus Zambryskibacteria bacterium RIFCSPLOWO2_01_FULL_39_39</name>
    <dbReference type="NCBI Taxonomy" id="1802758"/>
    <lineage>
        <taxon>Bacteria</taxon>
        <taxon>Candidatus Zambryskiibacteriota</taxon>
    </lineage>
</organism>
<dbReference type="STRING" id="1802758.A3A96_02815"/>
<evidence type="ECO:0000313" key="1">
    <source>
        <dbReference type="EMBL" id="OHB01579.1"/>
    </source>
</evidence>